<gene>
    <name evidence="1" type="ORF">XPG1_1432</name>
</gene>
<evidence type="ECO:0000313" key="1">
    <source>
        <dbReference type="EMBL" id="CDG21087.1"/>
    </source>
</evidence>
<dbReference type="STRING" id="1354304.XPG1_1432"/>
<dbReference type="EMBL" id="FO704551">
    <property type="protein sequence ID" value="CDG21087.1"/>
    <property type="molecule type" value="Genomic_DNA"/>
</dbReference>
<dbReference type="HOGENOM" id="CLU_3049492_0_0_6"/>
<proteinExistence type="predicted"/>
<name>A0A068R1B3_9GAMM</name>
<sequence length="54" mass="6410">MVNSVLFLKITISKQSFQDRYLNTEEIRFGINLSIEYKLAKFVLRLNLTLIFVK</sequence>
<accession>A0A068R1B3</accession>
<dbReference type="Proteomes" id="UP000032735">
    <property type="component" value="Chromosome"/>
</dbReference>
<organism evidence="1 2">
    <name type="scientific">Xenorhabdus poinarii G6</name>
    <dbReference type="NCBI Taxonomy" id="1354304"/>
    <lineage>
        <taxon>Bacteria</taxon>
        <taxon>Pseudomonadati</taxon>
        <taxon>Pseudomonadota</taxon>
        <taxon>Gammaproteobacteria</taxon>
        <taxon>Enterobacterales</taxon>
        <taxon>Morganellaceae</taxon>
        <taxon>Xenorhabdus</taxon>
    </lineage>
</organism>
<dbReference type="AlphaFoldDB" id="A0A068R1B3"/>
<dbReference type="KEGG" id="xpo:XPG1_1432"/>
<evidence type="ECO:0000313" key="2">
    <source>
        <dbReference type="Proteomes" id="UP000032735"/>
    </source>
</evidence>
<protein>
    <submittedName>
        <fullName evidence="1">Uncharacterized protein</fullName>
    </submittedName>
</protein>
<reference evidence="1 2" key="1">
    <citation type="submission" date="2013-07" db="EMBL/GenBank/DDBJ databases">
        <authorList>
            <person name="Genoscope - CEA"/>
        </authorList>
    </citation>
    <scope>NUCLEOTIDE SEQUENCE [LARGE SCALE GENOMIC DNA]</scope>
    <source>
        <strain evidence="1 2">G6</strain>
    </source>
</reference>
<keyword evidence="2" id="KW-1185">Reference proteome</keyword>